<keyword evidence="2" id="KW-1185">Reference proteome</keyword>
<dbReference type="EMBL" id="CM051395">
    <property type="protein sequence ID" value="KAJ4726516.1"/>
    <property type="molecule type" value="Genomic_DNA"/>
</dbReference>
<protein>
    <submittedName>
        <fullName evidence="1">Zinc finger, B-box</fullName>
    </submittedName>
</protein>
<evidence type="ECO:0000313" key="1">
    <source>
        <dbReference type="EMBL" id="KAJ4726516.1"/>
    </source>
</evidence>
<evidence type="ECO:0000313" key="2">
    <source>
        <dbReference type="Proteomes" id="UP001164539"/>
    </source>
</evidence>
<name>A0ACC1YRX8_MELAZ</name>
<organism evidence="1 2">
    <name type="scientific">Melia azedarach</name>
    <name type="common">Chinaberry tree</name>
    <dbReference type="NCBI Taxonomy" id="155640"/>
    <lineage>
        <taxon>Eukaryota</taxon>
        <taxon>Viridiplantae</taxon>
        <taxon>Streptophyta</taxon>
        <taxon>Embryophyta</taxon>
        <taxon>Tracheophyta</taxon>
        <taxon>Spermatophyta</taxon>
        <taxon>Magnoliopsida</taxon>
        <taxon>eudicotyledons</taxon>
        <taxon>Gunneridae</taxon>
        <taxon>Pentapetalae</taxon>
        <taxon>rosids</taxon>
        <taxon>malvids</taxon>
        <taxon>Sapindales</taxon>
        <taxon>Meliaceae</taxon>
        <taxon>Melia</taxon>
    </lineage>
</organism>
<sequence>MKIQCNVCEAAEAMVLCCADEAALCWECDDKVHAANKLASKHQRVPLSSSSMQMPKCDICQETSGFFFCLQDRALLCRKCDVAIHTANAFVSAHQRFLLTGVKVGLESADPGASSSSVKSLSGENISDTKSHCLSKRGTQMPLAGEYNEVLPANPGGDFATTRVSFAGGSAAGSIPSWHMDEFLGLPELNQNYGFMDNGSSKADSGKRGDSDSSSILRSAEEEIDDDACLGQVPESSWAVPQIPSPPTASGLYWPKNSQTQYDSGAFVPDIYSSTVQNPHHCPLNGPAAKRRWQL</sequence>
<dbReference type="Proteomes" id="UP001164539">
    <property type="component" value="Chromosome 2"/>
</dbReference>
<gene>
    <name evidence="1" type="ORF">OWV82_005210</name>
</gene>
<accession>A0ACC1YRX8</accession>
<proteinExistence type="predicted"/>
<comment type="caution">
    <text evidence="1">The sequence shown here is derived from an EMBL/GenBank/DDBJ whole genome shotgun (WGS) entry which is preliminary data.</text>
</comment>
<reference evidence="1 2" key="1">
    <citation type="journal article" date="2023" name="Science">
        <title>Complex scaffold remodeling in plant triterpene biosynthesis.</title>
        <authorList>
            <person name="De La Pena R."/>
            <person name="Hodgson H."/>
            <person name="Liu J.C."/>
            <person name="Stephenson M.J."/>
            <person name="Martin A.C."/>
            <person name="Owen C."/>
            <person name="Harkess A."/>
            <person name="Leebens-Mack J."/>
            <person name="Jimenez L.E."/>
            <person name="Osbourn A."/>
            <person name="Sattely E.S."/>
        </authorList>
    </citation>
    <scope>NUCLEOTIDE SEQUENCE [LARGE SCALE GENOMIC DNA]</scope>
    <source>
        <strain evidence="2">cv. JPN11</strain>
        <tissue evidence="1">Leaf</tissue>
    </source>
</reference>